<name>A0A3S9SWL3_9FIRM</name>
<dbReference type="KEGG" id="aft:BBF96_04285"/>
<dbReference type="EMBL" id="CP016379">
    <property type="protein sequence ID" value="AZR72675.1"/>
    <property type="molecule type" value="Genomic_DNA"/>
</dbReference>
<organism evidence="1 2">
    <name type="scientific">Anoxybacter fermentans</name>
    <dbReference type="NCBI Taxonomy" id="1323375"/>
    <lineage>
        <taxon>Bacteria</taxon>
        <taxon>Bacillati</taxon>
        <taxon>Bacillota</taxon>
        <taxon>Clostridia</taxon>
        <taxon>Halanaerobiales</taxon>
        <taxon>Anoxybacter</taxon>
    </lineage>
</organism>
<protein>
    <recommendedName>
        <fullName evidence="3">DUF2877 domain-containing protein</fullName>
    </recommendedName>
</protein>
<dbReference type="RefSeq" id="WP_127016006.1">
    <property type="nucleotide sequence ID" value="NZ_CP016379.1"/>
</dbReference>
<dbReference type="InterPro" id="IPR021530">
    <property type="entry name" value="AllH-like"/>
</dbReference>
<dbReference type="AlphaFoldDB" id="A0A3S9SWL3"/>
<dbReference type="OrthoDB" id="4933449at2"/>
<evidence type="ECO:0000313" key="1">
    <source>
        <dbReference type="EMBL" id="AZR72675.1"/>
    </source>
</evidence>
<reference evidence="1 2" key="1">
    <citation type="submission" date="2016-07" db="EMBL/GenBank/DDBJ databases">
        <title>Genome and transcriptome analysis of iron-reducing fermentative bacteria Anoxybacter fermentans.</title>
        <authorList>
            <person name="Zeng X."/>
            <person name="Shao Z."/>
        </authorList>
    </citation>
    <scope>NUCLEOTIDE SEQUENCE [LARGE SCALE GENOMIC DNA]</scope>
    <source>
        <strain evidence="1 2">DY22613</strain>
    </source>
</reference>
<gene>
    <name evidence="1" type="ORF">BBF96_04285</name>
</gene>
<evidence type="ECO:0008006" key="3">
    <source>
        <dbReference type="Google" id="ProtNLM"/>
    </source>
</evidence>
<dbReference type="Proteomes" id="UP000267250">
    <property type="component" value="Chromosome"/>
</dbReference>
<sequence>MKTRELKAKSIGDLLYSKLMEKSLNGEIHSIFSSVINVKFEEELYTIGKSQIGNGPLTVLLPVMGENLNKWGLAPGDPVFANRMEINLNNFLRIDLKDAQIWSSKWQNRPNFNKNFQLLSRARAMILREGNLNGLGGLLEDQFQFTSDTFIEYNQKILIKMAIPSLNKIKEGLLKRSEIFWNGVRELVGLGPGLTPASDDLLVGFLLTFRYLESAGLYKLPDFNLATFSKWVKSKTNLISAMGLILAFEGRPLEFIRDAIQNLFNGEKIKTILSILRLIDRGSTSGTDILTGIILAGEVFQQIYKTQCYNTAELKEE</sequence>
<keyword evidence="2" id="KW-1185">Reference proteome</keyword>
<evidence type="ECO:0000313" key="2">
    <source>
        <dbReference type="Proteomes" id="UP000267250"/>
    </source>
</evidence>
<dbReference type="Pfam" id="PF11392">
    <property type="entry name" value="AllH"/>
    <property type="match status" value="1"/>
</dbReference>
<proteinExistence type="predicted"/>
<accession>A0A3S9SWL3</accession>